<reference evidence="1" key="1">
    <citation type="submission" date="2022-01" db="EMBL/GenBank/DDBJ databases">
        <authorList>
            <person name="Braso-Vives M."/>
        </authorList>
    </citation>
    <scope>NUCLEOTIDE SEQUENCE</scope>
</reference>
<evidence type="ECO:0000313" key="2">
    <source>
        <dbReference type="Proteomes" id="UP000838412"/>
    </source>
</evidence>
<evidence type="ECO:0000313" key="1">
    <source>
        <dbReference type="EMBL" id="CAH1247587.1"/>
    </source>
</evidence>
<organism evidence="1 2">
    <name type="scientific">Branchiostoma lanceolatum</name>
    <name type="common">Common lancelet</name>
    <name type="synonym">Amphioxus lanceolatum</name>
    <dbReference type="NCBI Taxonomy" id="7740"/>
    <lineage>
        <taxon>Eukaryota</taxon>
        <taxon>Metazoa</taxon>
        <taxon>Chordata</taxon>
        <taxon>Cephalochordata</taxon>
        <taxon>Leptocardii</taxon>
        <taxon>Amphioxiformes</taxon>
        <taxon>Branchiostomatidae</taxon>
        <taxon>Branchiostoma</taxon>
    </lineage>
</organism>
<gene>
    <name evidence="1" type="primary">Hypp7950</name>
    <name evidence="1" type="ORF">BLAG_LOCUS9208</name>
</gene>
<proteinExistence type="predicted"/>
<dbReference type="EMBL" id="OV696701">
    <property type="protein sequence ID" value="CAH1247587.1"/>
    <property type="molecule type" value="Genomic_DNA"/>
</dbReference>
<dbReference type="AlphaFoldDB" id="A0A8J9Z5P1"/>
<accession>A0A8J9Z5P1</accession>
<dbReference type="PANTHER" id="PTHR33844:SF1">
    <property type="entry name" value="SULFOTRANSFERASE DOMAIN-CONTAINING PROTEIN"/>
    <property type="match status" value="1"/>
</dbReference>
<dbReference type="PANTHER" id="PTHR33844">
    <property type="entry name" value="SULFOTRANSFER_1 DOMAIN-CONTAINING PROTEIN"/>
    <property type="match status" value="1"/>
</dbReference>
<dbReference type="Proteomes" id="UP000838412">
    <property type="component" value="Chromosome 16"/>
</dbReference>
<protein>
    <submittedName>
        <fullName evidence="1">Hypp7950 protein</fullName>
    </submittedName>
</protein>
<sequence>MAYLCKAKCKNIFQNSTEGFSVQNRPNNIDDFDLLSDKTAVANPGRFFREHGGDYYVLCADRQLGALVLVRPKEGTDLKESPFLREVK</sequence>
<name>A0A8J9Z5P1_BRALA</name>
<keyword evidence="2" id="KW-1185">Reference proteome</keyword>